<evidence type="ECO:0000256" key="1">
    <source>
        <dbReference type="SAM" id="MobiDB-lite"/>
    </source>
</evidence>
<feature type="region of interest" description="Disordered" evidence="1">
    <location>
        <begin position="59"/>
        <end position="82"/>
    </location>
</feature>
<name>A0A0H2S6F7_9AGAM</name>
<dbReference type="InParanoid" id="A0A0H2S6F7"/>
<evidence type="ECO:0000313" key="2">
    <source>
        <dbReference type="EMBL" id="KLO19885.1"/>
    </source>
</evidence>
<accession>A0A0H2S6F7</accession>
<dbReference type="EMBL" id="KQ085884">
    <property type="protein sequence ID" value="KLO19885.1"/>
    <property type="molecule type" value="Genomic_DNA"/>
</dbReference>
<protein>
    <submittedName>
        <fullName evidence="2">Uncharacterized protein</fullName>
    </submittedName>
</protein>
<keyword evidence="3" id="KW-1185">Reference proteome</keyword>
<proteinExistence type="predicted"/>
<sequence>MMRDSNESRLALMKRYKVPLVSYQMAIVLLSTICVCSEQEFVTSVGNVGSVNAIVNPAPADRRPARIDNHFTKPNGYASPRK</sequence>
<gene>
    <name evidence="2" type="ORF">SCHPADRAFT_898456</name>
</gene>
<dbReference type="AlphaFoldDB" id="A0A0H2S6F7"/>
<reference evidence="2 3" key="1">
    <citation type="submission" date="2015-04" db="EMBL/GenBank/DDBJ databases">
        <title>Complete genome sequence of Schizopora paradoxa KUC8140, a cosmopolitan wood degrader in East Asia.</title>
        <authorList>
            <consortium name="DOE Joint Genome Institute"/>
            <person name="Min B."/>
            <person name="Park H."/>
            <person name="Jang Y."/>
            <person name="Kim J.-J."/>
            <person name="Kim K.H."/>
            <person name="Pangilinan J."/>
            <person name="Lipzen A."/>
            <person name="Riley R."/>
            <person name="Grigoriev I.V."/>
            <person name="Spatafora J.W."/>
            <person name="Choi I.-G."/>
        </authorList>
    </citation>
    <scope>NUCLEOTIDE SEQUENCE [LARGE SCALE GENOMIC DNA]</scope>
    <source>
        <strain evidence="2 3">KUC8140</strain>
    </source>
</reference>
<organism evidence="2 3">
    <name type="scientific">Schizopora paradoxa</name>
    <dbReference type="NCBI Taxonomy" id="27342"/>
    <lineage>
        <taxon>Eukaryota</taxon>
        <taxon>Fungi</taxon>
        <taxon>Dikarya</taxon>
        <taxon>Basidiomycota</taxon>
        <taxon>Agaricomycotina</taxon>
        <taxon>Agaricomycetes</taxon>
        <taxon>Hymenochaetales</taxon>
        <taxon>Schizoporaceae</taxon>
        <taxon>Schizopora</taxon>
    </lineage>
</organism>
<feature type="compositionally biased region" description="Basic and acidic residues" evidence="1">
    <location>
        <begin position="60"/>
        <end position="71"/>
    </location>
</feature>
<dbReference type="Proteomes" id="UP000053477">
    <property type="component" value="Unassembled WGS sequence"/>
</dbReference>
<evidence type="ECO:0000313" key="3">
    <source>
        <dbReference type="Proteomes" id="UP000053477"/>
    </source>
</evidence>